<comment type="caution">
    <text evidence="4">The sequence shown here is derived from an EMBL/GenBank/DDBJ whole genome shotgun (WGS) entry which is preliminary data.</text>
</comment>
<feature type="transmembrane region" description="Helical" evidence="2">
    <location>
        <begin position="24"/>
        <end position="41"/>
    </location>
</feature>
<gene>
    <name evidence="4" type="ORF">EA473_06370</name>
</gene>
<keyword evidence="2" id="KW-0472">Membrane</keyword>
<name>A0A3N6NB27_NATCH</name>
<dbReference type="AlphaFoldDB" id="A0A3N6NB27"/>
<keyword evidence="5" id="KW-1185">Reference proteome</keyword>
<dbReference type="EMBL" id="REGA01000004">
    <property type="protein sequence ID" value="RQG95812.1"/>
    <property type="molecule type" value="Genomic_DNA"/>
</dbReference>
<dbReference type="Pfam" id="PF26397">
    <property type="entry name" value="DUF8097"/>
    <property type="match status" value="1"/>
</dbReference>
<dbReference type="InterPro" id="IPR058410">
    <property type="entry name" value="DUF8097"/>
</dbReference>
<keyword evidence="2" id="KW-0812">Transmembrane</keyword>
<evidence type="ECO:0000256" key="1">
    <source>
        <dbReference type="SAM" id="MobiDB-lite"/>
    </source>
</evidence>
<proteinExistence type="predicted"/>
<evidence type="ECO:0000313" key="4">
    <source>
        <dbReference type="EMBL" id="RQG95812.1"/>
    </source>
</evidence>
<protein>
    <recommendedName>
        <fullName evidence="3">DUF8097 domain-containing protein</fullName>
    </recommendedName>
</protein>
<feature type="compositionally biased region" description="Acidic residues" evidence="1">
    <location>
        <begin position="57"/>
        <end position="73"/>
    </location>
</feature>
<keyword evidence="2" id="KW-1133">Transmembrane helix</keyword>
<evidence type="ECO:0000259" key="3">
    <source>
        <dbReference type="Pfam" id="PF26397"/>
    </source>
</evidence>
<evidence type="ECO:0000256" key="2">
    <source>
        <dbReference type="SAM" id="Phobius"/>
    </source>
</evidence>
<organism evidence="4 5">
    <name type="scientific">Natrarchaeobius chitinivorans</name>
    <dbReference type="NCBI Taxonomy" id="1679083"/>
    <lineage>
        <taxon>Archaea</taxon>
        <taxon>Methanobacteriati</taxon>
        <taxon>Methanobacteriota</taxon>
        <taxon>Stenosarchaea group</taxon>
        <taxon>Halobacteria</taxon>
        <taxon>Halobacteriales</taxon>
        <taxon>Natrialbaceae</taxon>
        <taxon>Natrarchaeobius</taxon>
    </lineage>
</organism>
<sequence>MRSGETVTDRPLVRTGMFSRRTRALLDLVANVLVVGLQLFFRLESARLERLRREGDLESDEEGEPAGETSLEEADDARTAFALGVVDGMEDVQIRFRWLLVGVTSGVAYRALYDRDVGSIRRSLARRLLVLGTIWTVWIRLGIDDRDISHNVGLGSSIGAVCYRAKYGLFEEPSASE</sequence>
<dbReference type="Proteomes" id="UP000282323">
    <property type="component" value="Unassembled WGS sequence"/>
</dbReference>
<reference evidence="4 5" key="1">
    <citation type="submission" date="2018-10" db="EMBL/GenBank/DDBJ databases">
        <title>Natrarchaeobius chitinivorans gen. nov., sp. nov., and Natrarchaeobius haloalkaliphilus sp. nov., alkaliphilic, chitin-utilizing haloarchaea from hypersaline alkaline lakes.</title>
        <authorList>
            <person name="Sorokin D.Y."/>
            <person name="Elcheninov A.G."/>
            <person name="Kostrikina N.A."/>
            <person name="Bale N.J."/>
            <person name="Sinninghe Damste J.S."/>
            <person name="Khijniak T.V."/>
            <person name="Kublanov I.V."/>
            <person name="Toshchakov S.V."/>
        </authorList>
    </citation>
    <scope>NUCLEOTIDE SEQUENCE [LARGE SCALE GENOMIC DNA]</scope>
    <source>
        <strain evidence="4 5">AArcht4T</strain>
    </source>
</reference>
<evidence type="ECO:0000313" key="5">
    <source>
        <dbReference type="Proteomes" id="UP000282323"/>
    </source>
</evidence>
<feature type="region of interest" description="Disordered" evidence="1">
    <location>
        <begin position="54"/>
        <end position="73"/>
    </location>
</feature>
<feature type="domain" description="DUF8097" evidence="3">
    <location>
        <begin position="91"/>
        <end position="171"/>
    </location>
</feature>
<accession>A0A3N6NB27</accession>